<dbReference type="SUPFAM" id="SSF51735">
    <property type="entry name" value="NAD(P)-binding Rossmann-fold domains"/>
    <property type="match status" value="1"/>
</dbReference>
<protein>
    <submittedName>
        <fullName evidence="2 3">Oxidoreductase</fullName>
    </submittedName>
</protein>
<reference evidence="2 4" key="1">
    <citation type="journal article" date="2017" name="Front. Immunol.">
        <title>Complete Genome Sequence of Lactobacillus casei LC5, a Potential Probiotics for Atopic Dermatitis.</title>
        <authorList>
            <person name="Kang J."/>
            <person name="Chung W.H."/>
            <person name="Lim T.J."/>
            <person name="Whon T.W."/>
            <person name="Lim S."/>
            <person name="Nam Y.D."/>
        </authorList>
    </citation>
    <scope>NUCLEOTIDE SEQUENCE [LARGE SCALE GENOMIC DNA]</scope>
    <source>
        <strain evidence="2 4">LC5</strain>
    </source>
</reference>
<dbReference type="InterPro" id="IPR000683">
    <property type="entry name" value="Gfo/Idh/MocA-like_OxRdtase_N"/>
</dbReference>
<evidence type="ECO:0000313" key="3">
    <source>
        <dbReference type="EMBL" id="WNX27036.1"/>
    </source>
</evidence>
<evidence type="ECO:0000313" key="5">
    <source>
        <dbReference type="Proteomes" id="UP001303564"/>
    </source>
</evidence>
<dbReference type="Proteomes" id="UP001303564">
    <property type="component" value="Chromosome"/>
</dbReference>
<dbReference type="EMBL" id="CP017065">
    <property type="protein sequence ID" value="ARY92405.1"/>
    <property type="molecule type" value="Genomic_DNA"/>
</dbReference>
<keyword evidence="5" id="KW-1185">Reference proteome</keyword>
<reference evidence="3 5" key="2">
    <citation type="submission" date="2023-09" db="EMBL/GenBank/DDBJ databases">
        <title>Genomic characteristic of L. casei group strains isolated from clinical sources.</title>
        <authorList>
            <person name="Jarocki P."/>
        </authorList>
    </citation>
    <scope>NUCLEOTIDE SEQUENCE [LARGE SCALE GENOMIC DNA]</scope>
    <source>
        <strain evidence="3 5">LMG 24099</strain>
    </source>
</reference>
<proteinExistence type="predicted"/>
<dbReference type="EMBL" id="CP136128">
    <property type="protein sequence ID" value="WNX27036.1"/>
    <property type="molecule type" value="Genomic_DNA"/>
</dbReference>
<dbReference type="Pfam" id="PF01408">
    <property type="entry name" value="GFO_IDH_MocA"/>
    <property type="match status" value="1"/>
</dbReference>
<evidence type="ECO:0000259" key="1">
    <source>
        <dbReference type="Pfam" id="PF01408"/>
    </source>
</evidence>
<dbReference type="InterPro" id="IPR036291">
    <property type="entry name" value="NAD(P)-bd_dom_sf"/>
</dbReference>
<sequence length="331" mass="37243">MIHYGLIGTNQATDDFVQAASMTKKWELGALYANDVDQADKYANKYGANQTFFDLADFFKNGNFDTVFIASPNAEHFSQIKQAIEADKNVIVQPPALTNPAEFSEVEKLLLDHPRVLFFEGAYPIHMPNFKNIEAAVGKMAMVQGATFVSMRERPAYDAILEGGKPEGFTLESYGGALQQQGIYAVYAALKLFGRPSSATYFATAVETGVDGAGVAFLQYDHFYVTLHFGFITDSYMPTEINGHHELIQVDDLTEIHLVQHYDAQKKITPLMTADYTYHFTGELLDFTEILEHPFKAENRKQYGEWLQLAEDVNNLVYHLRKMVGIKFPTD</sequence>
<dbReference type="RefSeq" id="WP_087912804.1">
    <property type="nucleotide sequence ID" value="NZ_CP017065.1"/>
</dbReference>
<dbReference type="PANTHER" id="PTHR43054">
    <property type="match status" value="1"/>
</dbReference>
<dbReference type="PANTHER" id="PTHR43054:SF1">
    <property type="entry name" value="SCYLLO-INOSITOL 2-DEHYDROGENASE (NADP(+)) IOLU"/>
    <property type="match status" value="1"/>
</dbReference>
<name>A0AAN1F095_LACCA</name>
<dbReference type="AlphaFoldDB" id="A0AAN1F095"/>
<organism evidence="2 4">
    <name type="scientific">Lacticaseibacillus casei</name>
    <name type="common">Lactobacillus casei</name>
    <dbReference type="NCBI Taxonomy" id="1582"/>
    <lineage>
        <taxon>Bacteria</taxon>
        <taxon>Bacillati</taxon>
        <taxon>Bacillota</taxon>
        <taxon>Bacilli</taxon>
        <taxon>Lactobacillales</taxon>
        <taxon>Lactobacillaceae</taxon>
        <taxon>Lacticaseibacillus</taxon>
    </lineage>
</organism>
<dbReference type="Gene3D" id="3.40.50.720">
    <property type="entry name" value="NAD(P)-binding Rossmann-like Domain"/>
    <property type="match status" value="1"/>
</dbReference>
<accession>A0AAN1F095</accession>
<dbReference type="Proteomes" id="UP000195609">
    <property type="component" value="Chromosome"/>
</dbReference>
<evidence type="ECO:0000313" key="4">
    <source>
        <dbReference type="Proteomes" id="UP000195609"/>
    </source>
</evidence>
<dbReference type="Gene3D" id="3.30.360.10">
    <property type="entry name" value="Dihydrodipicolinate Reductase, domain 2"/>
    <property type="match status" value="1"/>
</dbReference>
<feature type="domain" description="Gfo/Idh/MocA-like oxidoreductase N-terminal" evidence="1">
    <location>
        <begin position="2"/>
        <end position="117"/>
    </location>
</feature>
<gene>
    <name evidence="2" type="ORF">BGL52_11795</name>
    <name evidence="3" type="ORF">RWA16_11555</name>
</gene>
<dbReference type="GO" id="GO:0000166">
    <property type="term" value="F:nucleotide binding"/>
    <property type="evidence" value="ECO:0007669"/>
    <property type="project" value="InterPro"/>
</dbReference>
<dbReference type="SUPFAM" id="SSF55347">
    <property type="entry name" value="Glyceraldehyde-3-phosphate dehydrogenase-like, C-terminal domain"/>
    <property type="match status" value="1"/>
</dbReference>
<evidence type="ECO:0000313" key="2">
    <source>
        <dbReference type="EMBL" id="ARY92405.1"/>
    </source>
</evidence>